<organism evidence="9 10">
    <name type="scientific">Nepenthes gracilis</name>
    <name type="common">Slender pitcher plant</name>
    <dbReference type="NCBI Taxonomy" id="150966"/>
    <lineage>
        <taxon>Eukaryota</taxon>
        <taxon>Viridiplantae</taxon>
        <taxon>Streptophyta</taxon>
        <taxon>Embryophyta</taxon>
        <taxon>Tracheophyta</taxon>
        <taxon>Spermatophyta</taxon>
        <taxon>Magnoliopsida</taxon>
        <taxon>eudicotyledons</taxon>
        <taxon>Gunneridae</taxon>
        <taxon>Pentapetalae</taxon>
        <taxon>Caryophyllales</taxon>
        <taxon>Nepenthaceae</taxon>
        <taxon>Nepenthes</taxon>
    </lineage>
</organism>
<comment type="function">
    <text evidence="7">Controls stomatal patterning.</text>
</comment>
<dbReference type="Proteomes" id="UP001279734">
    <property type="component" value="Unassembled WGS sequence"/>
</dbReference>
<evidence type="ECO:0000256" key="4">
    <source>
        <dbReference type="ARBA" id="ARBA00022525"/>
    </source>
</evidence>
<dbReference type="GO" id="GO:0010052">
    <property type="term" value="P:guard cell differentiation"/>
    <property type="evidence" value="ECO:0007669"/>
    <property type="project" value="UniProtKB-UniRule"/>
</dbReference>
<name>A0AAD3S3I6_NEPGR</name>
<sequence length="119" mass="13476">MQIVTWVSATSRHLAPNHDDHGDEKQGNGSSPDSYPIKFSSKQFLEDLKHMEENREETKAYEGEKKIGSRPPNCENKCYGCIPCEAIQSPTITRHLDLEYANYLPEGWKCKCGPSVYSP</sequence>
<keyword evidence="6" id="KW-1015">Disulfide bond</keyword>
<gene>
    <name evidence="9" type="ORF">Nepgr_005608</name>
</gene>
<keyword evidence="3 7" id="KW-0217">Developmental protein</keyword>
<evidence type="ECO:0000313" key="10">
    <source>
        <dbReference type="Proteomes" id="UP001279734"/>
    </source>
</evidence>
<evidence type="ECO:0000256" key="3">
    <source>
        <dbReference type="ARBA" id="ARBA00022473"/>
    </source>
</evidence>
<reference evidence="9" key="1">
    <citation type="submission" date="2023-05" db="EMBL/GenBank/DDBJ databases">
        <title>Nepenthes gracilis genome sequencing.</title>
        <authorList>
            <person name="Fukushima K."/>
        </authorList>
    </citation>
    <scope>NUCLEOTIDE SEQUENCE</scope>
    <source>
        <strain evidence="9">SING2019-196</strain>
    </source>
</reference>
<dbReference type="PANTHER" id="PTHR33109:SF3">
    <property type="entry name" value="EPIDERMAL PATTERNING FACTOR-LIKE PROTEIN"/>
    <property type="match status" value="1"/>
</dbReference>
<keyword evidence="5" id="KW-0732">Signal</keyword>
<evidence type="ECO:0000256" key="2">
    <source>
        <dbReference type="ARBA" id="ARBA00008127"/>
    </source>
</evidence>
<keyword evidence="4 7" id="KW-0964">Secreted</keyword>
<comment type="similarity">
    <text evidence="2 7">Belongs to the plant cysteine rich small secretory peptide family. Epidermal patterning factor subfamily.</text>
</comment>
<evidence type="ECO:0000256" key="7">
    <source>
        <dbReference type="RuleBase" id="RU367102"/>
    </source>
</evidence>
<dbReference type="Pfam" id="PF17181">
    <property type="entry name" value="EPF"/>
    <property type="match status" value="1"/>
</dbReference>
<dbReference type="GO" id="GO:0005576">
    <property type="term" value="C:extracellular region"/>
    <property type="evidence" value="ECO:0007669"/>
    <property type="project" value="UniProtKB-SubCell"/>
</dbReference>
<evidence type="ECO:0000256" key="1">
    <source>
        <dbReference type="ARBA" id="ARBA00004613"/>
    </source>
</evidence>
<evidence type="ECO:0000256" key="5">
    <source>
        <dbReference type="ARBA" id="ARBA00022729"/>
    </source>
</evidence>
<dbReference type="InterPro" id="IPR039455">
    <property type="entry name" value="EPFL"/>
</dbReference>
<comment type="caution">
    <text evidence="9">The sequence shown here is derived from an EMBL/GenBank/DDBJ whole genome shotgun (WGS) entry which is preliminary data.</text>
</comment>
<evidence type="ECO:0000256" key="8">
    <source>
        <dbReference type="SAM" id="MobiDB-lite"/>
    </source>
</evidence>
<protein>
    <recommendedName>
        <fullName evidence="7">Epidermal patterning factor-like protein</fullName>
    </recommendedName>
</protein>
<dbReference type="PANTHER" id="PTHR33109">
    <property type="entry name" value="EPIDERMAL PATTERNING FACTOR-LIKE PROTEIN 4"/>
    <property type="match status" value="1"/>
</dbReference>
<proteinExistence type="inferred from homology"/>
<dbReference type="AlphaFoldDB" id="A0AAD3S3I6"/>
<evidence type="ECO:0000313" key="9">
    <source>
        <dbReference type="EMBL" id="GMH03769.1"/>
    </source>
</evidence>
<keyword evidence="10" id="KW-1185">Reference proteome</keyword>
<comment type="subcellular location">
    <subcellularLocation>
        <location evidence="1 7">Secreted</location>
    </subcellularLocation>
</comment>
<feature type="compositionally biased region" description="Basic and acidic residues" evidence="8">
    <location>
        <begin position="16"/>
        <end position="26"/>
    </location>
</feature>
<feature type="region of interest" description="Disordered" evidence="8">
    <location>
        <begin position="9"/>
        <end position="37"/>
    </location>
</feature>
<accession>A0AAD3S3I6</accession>
<dbReference type="EMBL" id="BSYO01000004">
    <property type="protein sequence ID" value="GMH03769.1"/>
    <property type="molecule type" value="Genomic_DNA"/>
</dbReference>
<evidence type="ECO:0000256" key="6">
    <source>
        <dbReference type="ARBA" id="ARBA00023157"/>
    </source>
</evidence>